<keyword evidence="2" id="KW-0812">Transmembrane</keyword>
<protein>
    <recommendedName>
        <fullName evidence="3">Mitochondrial adapter protein MCP1 transmembrane domain-containing protein</fullName>
    </recommendedName>
</protein>
<dbReference type="EMBL" id="BBTG02000028">
    <property type="protein sequence ID" value="GAO17304.1"/>
    <property type="molecule type" value="Genomic_DNA"/>
</dbReference>
<evidence type="ECO:0000256" key="1">
    <source>
        <dbReference type="SAM" id="MobiDB-lite"/>
    </source>
</evidence>
<feature type="transmembrane region" description="Helical" evidence="2">
    <location>
        <begin position="209"/>
        <end position="232"/>
    </location>
</feature>
<feature type="compositionally biased region" description="Low complexity" evidence="1">
    <location>
        <begin position="67"/>
        <end position="78"/>
    </location>
</feature>
<dbReference type="InterPro" id="IPR039960">
    <property type="entry name" value="MCP1"/>
</dbReference>
<evidence type="ECO:0000256" key="2">
    <source>
        <dbReference type="SAM" id="Phobius"/>
    </source>
</evidence>
<accession>A0A1B5L4C5</accession>
<evidence type="ECO:0000313" key="4">
    <source>
        <dbReference type="EMBL" id="GAO17304.1"/>
    </source>
</evidence>
<dbReference type="PANTHER" id="PTHR38409">
    <property type="entry name" value="MDM10-COMPLEMENTING PROTEIN 1"/>
    <property type="match status" value="1"/>
</dbReference>
<evidence type="ECO:0000313" key="5">
    <source>
        <dbReference type="Proteomes" id="UP000054053"/>
    </source>
</evidence>
<feature type="compositionally biased region" description="Low complexity" evidence="1">
    <location>
        <begin position="33"/>
        <end position="47"/>
    </location>
</feature>
<name>A0A1B5L4C5_USTVR</name>
<feature type="transmembrane region" description="Helical" evidence="2">
    <location>
        <begin position="252"/>
        <end position="272"/>
    </location>
</feature>
<dbReference type="Proteomes" id="UP000054053">
    <property type="component" value="Unassembled WGS sequence"/>
</dbReference>
<comment type="caution">
    <text evidence="4">The sequence shown here is derived from an EMBL/GenBank/DDBJ whole genome shotgun (WGS) entry which is preliminary data.</text>
</comment>
<dbReference type="GO" id="GO:0005741">
    <property type="term" value="C:mitochondrial outer membrane"/>
    <property type="evidence" value="ECO:0007669"/>
    <property type="project" value="TreeGrafter"/>
</dbReference>
<dbReference type="GO" id="GO:0007005">
    <property type="term" value="P:mitochondrion organization"/>
    <property type="evidence" value="ECO:0007669"/>
    <property type="project" value="TreeGrafter"/>
</dbReference>
<dbReference type="InterPro" id="IPR012472">
    <property type="entry name" value="MCP1_TM"/>
</dbReference>
<organism evidence="4 5">
    <name type="scientific">Ustilaginoidea virens</name>
    <name type="common">Rice false smut fungus</name>
    <name type="synonym">Villosiclava virens</name>
    <dbReference type="NCBI Taxonomy" id="1159556"/>
    <lineage>
        <taxon>Eukaryota</taxon>
        <taxon>Fungi</taxon>
        <taxon>Dikarya</taxon>
        <taxon>Ascomycota</taxon>
        <taxon>Pezizomycotina</taxon>
        <taxon>Sordariomycetes</taxon>
        <taxon>Hypocreomycetidae</taxon>
        <taxon>Hypocreales</taxon>
        <taxon>Clavicipitaceae</taxon>
        <taxon>Ustilaginoidea</taxon>
    </lineage>
</organism>
<feature type="transmembrane region" description="Helical" evidence="2">
    <location>
        <begin position="139"/>
        <end position="164"/>
    </location>
</feature>
<keyword evidence="2" id="KW-1133">Transmembrane helix</keyword>
<feature type="transmembrane region" description="Helical" evidence="2">
    <location>
        <begin position="99"/>
        <end position="119"/>
    </location>
</feature>
<sequence>MQPASSCPSHPAAMDSQSMRRPCRRDSDPPPSLLLQLDPSPIDSPSSAADEKTMVFASDEADSGTDAGPRAPGTAGAPGLHGGRRAVFYLSRLQRYSSYAMGVFTTLHLASVSLIPLVTRSVPGSETYLLMTREIYQTTPVAEGLLVALPVAAHVASGVALRLLRRWQNMRRYGGGAPGAHALGRLRDALSGTPAASVRLWPRMSYVSLSGYALTLFYGAHVLVNRVLPLLVEGGSSDIGLGFVAHGFARRPVLACVAYGGLLAAASGHMVWGMAKWSGVAPGTPEGWRAKDGAAADGKARRLRRRKWLGVQAVAAGVAMLWAAGGLGVVARGGLANGWVRKVYDELLGRVGM</sequence>
<feature type="domain" description="Mitochondrial adapter protein MCP1 transmembrane" evidence="3">
    <location>
        <begin position="217"/>
        <end position="334"/>
    </location>
</feature>
<dbReference type="GO" id="GO:0055088">
    <property type="term" value="P:lipid homeostasis"/>
    <property type="evidence" value="ECO:0007669"/>
    <property type="project" value="InterPro"/>
</dbReference>
<dbReference type="Pfam" id="PF07950">
    <property type="entry name" value="MCP1_TM"/>
    <property type="match status" value="1"/>
</dbReference>
<proteinExistence type="predicted"/>
<feature type="region of interest" description="Disordered" evidence="1">
    <location>
        <begin position="59"/>
        <end position="78"/>
    </location>
</feature>
<gene>
    <name evidence="4" type="ORF">UVI_02044620</name>
</gene>
<evidence type="ECO:0000259" key="3">
    <source>
        <dbReference type="Pfam" id="PF07950"/>
    </source>
</evidence>
<reference evidence="5" key="1">
    <citation type="journal article" date="2016" name="Genome Announc.">
        <title>Genome sequence of Ustilaginoidea virens IPU010, a rice pathogenic fungus causing false smut.</title>
        <authorList>
            <person name="Kumagai T."/>
            <person name="Ishii T."/>
            <person name="Terai G."/>
            <person name="Umemura M."/>
            <person name="Machida M."/>
            <person name="Asai K."/>
        </authorList>
    </citation>
    <scope>NUCLEOTIDE SEQUENCE [LARGE SCALE GENOMIC DNA]</scope>
    <source>
        <strain evidence="5">IPU010</strain>
    </source>
</reference>
<keyword evidence="2" id="KW-0472">Membrane</keyword>
<dbReference type="PANTHER" id="PTHR38409:SF1">
    <property type="entry name" value="MITOCHONDRIAL ADAPTER PROTEIN MCP1"/>
    <property type="match status" value="1"/>
</dbReference>
<dbReference type="AlphaFoldDB" id="A0A1B5L4C5"/>
<feature type="region of interest" description="Disordered" evidence="1">
    <location>
        <begin position="1"/>
        <end position="50"/>
    </location>
</feature>
<feature type="transmembrane region" description="Helical" evidence="2">
    <location>
        <begin position="308"/>
        <end position="331"/>
    </location>
</feature>